<keyword evidence="16" id="KW-1185">Reference proteome</keyword>
<keyword evidence="6" id="KW-0479">Metal-binding</keyword>
<evidence type="ECO:0000256" key="9">
    <source>
        <dbReference type="ARBA" id="ARBA00022989"/>
    </source>
</evidence>
<dbReference type="InterPro" id="IPR043538">
    <property type="entry name" value="XYLT"/>
</dbReference>
<evidence type="ECO:0000256" key="2">
    <source>
        <dbReference type="ARBA" id="ARBA00004648"/>
    </source>
</evidence>
<reference evidence="15 16" key="1">
    <citation type="submission" date="2020-02" db="EMBL/GenBank/DDBJ databases">
        <title>Genome sequence of the type strain CCBAU10050 of Rhizobium daejeonense.</title>
        <authorList>
            <person name="Gao J."/>
            <person name="Sun J."/>
        </authorList>
    </citation>
    <scope>NUCLEOTIDE SEQUENCE [LARGE SCALE GENOMIC DNA]</scope>
    <source>
        <strain evidence="15 16">CCBAU10050</strain>
    </source>
</reference>
<comment type="subcellular location">
    <subcellularLocation>
        <location evidence="2">Endoplasmic reticulum membrane</location>
        <topology evidence="2">Single-pass type II membrane protein</topology>
    </subcellularLocation>
    <subcellularLocation>
        <location evidence="1">Golgi apparatus membrane</location>
        <topology evidence="1">Single-pass type II membrane protein</topology>
    </subcellularLocation>
</comment>
<gene>
    <name evidence="15" type="ORF">G6N76_21065</name>
</gene>
<keyword evidence="8" id="KW-0735">Signal-anchor</keyword>
<dbReference type="GO" id="GO:0046872">
    <property type="term" value="F:metal ion binding"/>
    <property type="evidence" value="ECO:0007669"/>
    <property type="project" value="UniProtKB-KW"/>
</dbReference>
<keyword evidence="3" id="KW-0328">Glycosyltransferase</keyword>
<dbReference type="GO" id="GO:0015012">
    <property type="term" value="P:heparan sulfate proteoglycan biosynthetic process"/>
    <property type="evidence" value="ECO:0007669"/>
    <property type="project" value="TreeGrafter"/>
</dbReference>
<dbReference type="RefSeq" id="WP_163901718.1">
    <property type="nucleotide sequence ID" value="NZ_CP048427.1"/>
</dbReference>
<accession>A0A6M1S517</accession>
<evidence type="ECO:0000256" key="5">
    <source>
        <dbReference type="ARBA" id="ARBA00022692"/>
    </source>
</evidence>
<keyword evidence="9" id="KW-1133">Transmembrane helix</keyword>
<sequence>MTILFLLQTHKDPEHLKRLVSLLRKGCPTSQVLICHDEKAPPLPTGFFAEDAHVHLTSGRGGRGDFLIIDGYLKALAWLRDHQIEYDWLINLSGADFPVTSLKGFEEELARTQHDGFLHHFDVLTQAPEEMAPMSWAQHHGYDRYYYQYRKYKPELNQFERKLLAFPRIFAEKYLRFLRINTAYGLMIGTHARNHPFKGDFKCYAGSYWHTIRRECAEYMLDFCEEHPETVEYFRHVLVPDESFIQTVLVNNRRFRFHAKNRRYFDMSKSRHGHPKLLTEADLPSILGADYFFARKLERASGETVFSTLEAVALS</sequence>
<keyword evidence="10" id="KW-0333">Golgi apparatus</keyword>
<comment type="caution">
    <text evidence="15">The sequence shown here is derived from an EMBL/GenBank/DDBJ whole genome shotgun (WGS) entry which is preliminary data.</text>
</comment>
<keyword evidence="12" id="KW-1015">Disulfide bond</keyword>
<evidence type="ECO:0000256" key="4">
    <source>
        <dbReference type="ARBA" id="ARBA00022679"/>
    </source>
</evidence>
<evidence type="ECO:0000256" key="7">
    <source>
        <dbReference type="ARBA" id="ARBA00022824"/>
    </source>
</evidence>
<dbReference type="GO" id="GO:0050650">
    <property type="term" value="P:chondroitin sulfate proteoglycan biosynthetic process"/>
    <property type="evidence" value="ECO:0007669"/>
    <property type="project" value="TreeGrafter"/>
</dbReference>
<evidence type="ECO:0000256" key="6">
    <source>
        <dbReference type="ARBA" id="ARBA00022723"/>
    </source>
</evidence>
<evidence type="ECO:0000256" key="1">
    <source>
        <dbReference type="ARBA" id="ARBA00004323"/>
    </source>
</evidence>
<organism evidence="15 16">
    <name type="scientific">Rhizobium daejeonense</name>
    <dbReference type="NCBI Taxonomy" id="240521"/>
    <lineage>
        <taxon>Bacteria</taxon>
        <taxon>Pseudomonadati</taxon>
        <taxon>Pseudomonadota</taxon>
        <taxon>Alphaproteobacteria</taxon>
        <taxon>Hyphomicrobiales</taxon>
        <taxon>Rhizobiaceae</taxon>
        <taxon>Rhizobium/Agrobacterium group</taxon>
        <taxon>Rhizobium</taxon>
    </lineage>
</organism>
<evidence type="ECO:0000256" key="3">
    <source>
        <dbReference type="ARBA" id="ARBA00022676"/>
    </source>
</evidence>
<evidence type="ECO:0000256" key="8">
    <source>
        <dbReference type="ARBA" id="ARBA00022968"/>
    </source>
</evidence>
<keyword evidence="7" id="KW-0256">Endoplasmic reticulum</keyword>
<evidence type="ECO:0000256" key="10">
    <source>
        <dbReference type="ARBA" id="ARBA00023034"/>
    </source>
</evidence>
<dbReference type="Pfam" id="PF02485">
    <property type="entry name" value="Branch"/>
    <property type="match status" value="1"/>
</dbReference>
<proteinExistence type="predicted"/>
<dbReference type="AlphaFoldDB" id="A0A6M1S517"/>
<dbReference type="InterPro" id="IPR003406">
    <property type="entry name" value="Glyco_trans_14"/>
</dbReference>
<evidence type="ECO:0000313" key="16">
    <source>
        <dbReference type="Proteomes" id="UP000477849"/>
    </source>
</evidence>
<protein>
    <recommendedName>
        <fullName evidence="14">Peptide O-xylosyltransferase</fullName>
    </recommendedName>
</protein>
<keyword evidence="13" id="KW-0325">Glycoprotein</keyword>
<evidence type="ECO:0000313" key="15">
    <source>
        <dbReference type="EMBL" id="NGO66155.1"/>
    </source>
</evidence>
<evidence type="ECO:0000256" key="14">
    <source>
        <dbReference type="ARBA" id="ARBA00042865"/>
    </source>
</evidence>
<name>A0A6M1S517_9HYPH</name>
<evidence type="ECO:0000256" key="12">
    <source>
        <dbReference type="ARBA" id="ARBA00023157"/>
    </source>
</evidence>
<dbReference type="PANTHER" id="PTHR46025">
    <property type="entry name" value="XYLOSYLTRANSFERASE OXT"/>
    <property type="match status" value="1"/>
</dbReference>
<dbReference type="EMBL" id="JAAKZH010000009">
    <property type="protein sequence ID" value="NGO66155.1"/>
    <property type="molecule type" value="Genomic_DNA"/>
</dbReference>
<dbReference type="GO" id="GO:0030158">
    <property type="term" value="F:protein xylosyltransferase activity"/>
    <property type="evidence" value="ECO:0007669"/>
    <property type="project" value="InterPro"/>
</dbReference>
<dbReference type="GO" id="GO:0016020">
    <property type="term" value="C:membrane"/>
    <property type="evidence" value="ECO:0007669"/>
    <property type="project" value="InterPro"/>
</dbReference>
<keyword evidence="4" id="KW-0808">Transferase</keyword>
<dbReference type="Proteomes" id="UP000477849">
    <property type="component" value="Unassembled WGS sequence"/>
</dbReference>
<keyword evidence="5" id="KW-0812">Transmembrane</keyword>
<dbReference type="PANTHER" id="PTHR46025:SF3">
    <property type="entry name" value="XYLOSYLTRANSFERASE OXT"/>
    <property type="match status" value="1"/>
</dbReference>
<evidence type="ECO:0000256" key="13">
    <source>
        <dbReference type="ARBA" id="ARBA00023180"/>
    </source>
</evidence>
<keyword evidence="11" id="KW-0472">Membrane</keyword>
<evidence type="ECO:0000256" key="11">
    <source>
        <dbReference type="ARBA" id="ARBA00023136"/>
    </source>
</evidence>